<dbReference type="RefSeq" id="WP_225251325.1">
    <property type="nucleotide sequence ID" value="NZ_JAIWIU010000116.1"/>
</dbReference>
<feature type="transmembrane region" description="Helical" evidence="1">
    <location>
        <begin position="184"/>
        <end position="203"/>
    </location>
</feature>
<keyword evidence="1" id="KW-1133">Transmembrane helix</keyword>
<evidence type="ECO:0000313" key="3">
    <source>
        <dbReference type="Proteomes" id="UP001199044"/>
    </source>
</evidence>
<proteinExistence type="predicted"/>
<keyword evidence="1" id="KW-0812">Transmembrane</keyword>
<dbReference type="EMBL" id="JAIWIU010000116">
    <property type="protein sequence ID" value="MCA2017663.1"/>
    <property type="molecule type" value="Genomic_DNA"/>
</dbReference>
<keyword evidence="3" id="KW-1185">Reference proteome</keyword>
<keyword evidence="1" id="KW-0472">Membrane</keyword>
<sequence length="240" mass="26939">MAPWHLNRTASSSETLFLAPVWLTFALINLVALTLARLTFTIWDSRLLFGEADLPTISFYGLTIDIITLSVLFLPVAVLDVVCPFSKTIRQLKPLIKFYLMVITLLNISGEMITPFFISHFDHRPTAALLGPALNVISQWPLKQHQYKYIILMVLCMTVIRYFLSFLFNALWQSAENHGFSLTRAKAMSLGALMCLIAPLWYLPSASSIEHLFDHNLGAETVVVNAVLSLAQSWSLAGHQ</sequence>
<gene>
    <name evidence="2" type="ORF">LDJ79_16180</name>
</gene>
<feature type="transmembrane region" description="Helical" evidence="1">
    <location>
        <begin position="95"/>
        <end position="118"/>
    </location>
</feature>
<evidence type="ECO:0000313" key="2">
    <source>
        <dbReference type="EMBL" id="MCA2017663.1"/>
    </source>
</evidence>
<comment type="caution">
    <text evidence="2">The sequence shown here is derived from an EMBL/GenBank/DDBJ whole genome shotgun (WGS) entry which is preliminary data.</text>
</comment>
<evidence type="ECO:0000256" key="1">
    <source>
        <dbReference type="SAM" id="Phobius"/>
    </source>
</evidence>
<reference evidence="3" key="1">
    <citation type="submission" date="2023-07" db="EMBL/GenBank/DDBJ databases">
        <title>Molecular identification of indigenous halophilic bacteria isolated from red sea cost, biodegradation of synthetic dyes and assessment of degraded metabolite toxicity.</title>
        <authorList>
            <person name="Chaieb K."/>
            <person name="Altayb H.N."/>
        </authorList>
    </citation>
    <scope>NUCLEOTIDE SEQUENCE [LARGE SCALE GENOMIC DNA]</scope>
    <source>
        <strain evidence="3">K20</strain>
    </source>
</reference>
<accession>A0ABS7YPR9</accession>
<dbReference type="Proteomes" id="UP001199044">
    <property type="component" value="Unassembled WGS sequence"/>
</dbReference>
<protein>
    <submittedName>
        <fullName evidence="2">Uncharacterized protein</fullName>
    </submittedName>
</protein>
<organism evidence="2 3">
    <name type="scientific">Vibrio tritonius</name>
    <dbReference type="NCBI Taxonomy" id="1435069"/>
    <lineage>
        <taxon>Bacteria</taxon>
        <taxon>Pseudomonadati</taxon>
        <taxon>Pseudomonadota</taxon>
        <taxon>Gammaproteobacteria</taxon>
        <taxon>Vibrionales</taxon>
        <taxon>Vibrionaceae</taxon>
        <taxon>Vibrio</taxon>
    </lineage>
</organism>
<feature type="transmembrane region" description="Helical" evidence="1">
    <location>
        <begin position="59"/>
        <end position="83"/>
    </location>
</feature>
<feature type="transmembrane region" description="Helical" evidence="1">
    <location>
        <begin position="16"/>
        <end position="39"/>
    </location>
</feature>
<name>A0ABS7YPR9_9VIBR</name>
<feature type="transmembrane region" description="Helical" evidence="1">
    <location>
        <begin position="149"/>
        <end position="172"/>
    </location>
</feature>